<dbReference type="PANTHER" id="PTHR12510:SF4">
    <property type="entry name" value="GAMMA-GLUTAMYLAMINECYCLOTRANSFERASE"/>
    <property type="match status" value="1"/>
</dbReference>
<accession>A0ABR1D5K7</accession>
<dbReference type="Proteomes" id="UP001303046">
    <property type="component" value="Unassembled WGS sequence"/>
</dbReference>
<gene>
    <name evidence="4" type="primary">Necator_chrIII.g12692</name>
    <name evidence="4" type="ORF">RB195_011925</name>
</gene>
<evidence type="ECO:0000256" key="2">
    <source>
        <dbReference type="RuleBase" id="RU367036"/>
    </source>
</evidence>
<reference evidence="4 5" key="1">
    <citation type="submission" date="2023-08" db="EMBL/GenBank/DDBJ databases">
        <title>A Necator americanus chromosomal reference genome.</title>
        <authorList>
            <person name="Ilik V."/>
            <person name="Petrzelkova K.J."/>
            <person name="Pardy F."/>
            <person name="Fuh T."/>
            <person name="Niatou-Singa F.S."/>
            <person name="Gouil Q."/>
            <person name="Baker L."/>
            <person name="Ritchie M.E."/>
            <person name="Jex A.R."/>
            <person name="Gazzola D."/>
            <person name="Li H."/>
            <person name="Toshio Fujiwara R."/>
            <person name="Zhan B."/>
            <person name="Aroian R.V."/>
            <person name="Pafco B."/>
            <person name="Schwarz E.M."/>
        </authorList>
    </citation>
    <scope>NUCLEOTIDE SEQUENCE [LARGE SCALE GENOMIC DNA]</scope>
    <source>
        <strain evidence="4 5">Aroian</strain>
        <tissue evidence="4">Whole animal</tissue>
    </source>
</reference>
<comment type="similarity">
    <text evidence="1 2">Belongs to the gamma-glutamylcyclotransferase family.</text>
</comment>
<dbReference type="EMBL" id="JAVFWL010000003">
    <property type="protein sequence ID" value="KAK6745495.1"/>
    <property type="molecule type" value="Genomic_DNA"/>
</dbReference>
<dbReference type="Gene3D" id="3.10.490.10">
    <property type="entry name" value="Gamma-glutamyl cyclotransferase-like"/>
    <property type="match status" value="1"/>
</dbReference>
<dbReference type="Pfam" id="PF06094">
    <property type="entry name" value="GGACT"/>
    <property type="match status" value="1"/>
</dbReference>
<name>A0ABR1D5K7_NECAM</name>
<dbReference type="InterPro" id="IPR036568">
    <property type="entry name" value="GGCT-like_sf"/>
</dbReference>
<dbReference type="InterPro" id="IPR039126">
    <property type="entry name" value="GGACT"/>
</dbReference>
<organism evidence="4 5">
    <name type="scientific">Necator americanus</name>
    <name type="common">Human hookworm</name>
    <dbReference type="NCBI Taxonomy" id="51031"/>
    <lineage>
        <taxon>Eukaryota</taxon>
        <taxon>Metazoa</taxon>
        <taxon>Ecdysozoa</taxon>
        <taxon>Nematoda</taxon>
        <taxon>Chromadorea</taxon>
        <taxon>Rhabditida</taxon>
        <taxon>Rhabditina</taxon>
        <taxon>Rhabditomorpha</taxon>
        <taxon>Strongyloidea</taxon>
        <taxon>Ancylostomatidae</taxon>
        <taxon>Bunostominae</taxon>
        <taxon>Necator</taxon>
    </lineage>
</organism>
<sequence>MVTFPNKFSSVTQFCRRYASMTISFPTRVFVYGTLKRGEPNANVISETEGKYRFIGVGRTKMPYPLVIGSKYNIPFVINEPGKGHQIQGEVYEVDDIKLKILDALEAYPTLYWRQVETIVMDNNTEISAWIYLLRKWRPDIYESSTPMMSSYSSKGPHGREYVSRTTRYPLHTLVTTPKKYIRAKDMLDDSSYNLHADIQGGDPTDPITKAASDAKAVEDARNCIDQQKEIN</sequence>
<dbReference type="PANTHER" id="PTHR12510">
    <property type="entry name" value="TROPONIN C-AKIN-1 PROTEIN"/>
    <property type="match status" value="1"/>
</dbReference>
<proteinExistence type="inferred from homology"/>
<dbReference type="SUPFAM" id="SSF110857">
    <property type="entry name" value="Gamma-glutamyl cyclotransferase-like"/>
    <property type="match status" value="1"/>
</dbReference>
<keyword evidence="5" id="KW-1185">Reference proteome</keyword>
<evidence type="ECO:0000259" key="3">
    <source>
        <dbReference type="Pfam" id="PF06094"/>
    </source>
</evidence>
<evidence type="ECO:0000256" key="1">
    <source>
        <dbReference type="ARBA" id="ARBA00008861"/>
    </source>
</evidence>
<dbReference type="CDD" id="cd06661">
    <property type="entry name" value="GGCT_like"/>
    <property type="match status" value="1"/>
</dbReference>
<dbReference type="InterPro" id="IPR009288">
    <property type="entry name" value="AIG2-like_dom"/>
</dbReference>
<protein>
    <recommendedName>
        <fullName evidence="2">Gamma-glutamylcyclotransferase family protein</fullName>
    </recommendedName>
</protein>
<evidence type="ECO:0000313" key="4">
    <source>
        <dbReference type="EMBL" id="KAK6745495.1"/>
    </source>
</evidence>
<dbReference type="InterPro" id="IPR013024">
    <property type="entry name" value="GGCT-like"/>
</dbReference>
<feature type="domain" description="Gamma-glutamylcyclotransferase AIG2-like" evidence="3">
    <location>
        <begin position="29"/>
        <end position="136"/>
    </location>
</feature>
<comment type="caution">
    <text evidence="4">The sequence shown here is derived from an EMBL/GenBank/DDBJ whole genome shotgun (WGS) entry which is preliminary data.</text>
</comment>
<evidence type="ECO:0000313" key="5">
    <source>
        <dbReference type="Proteomes" id="UP001303046"/>
    </source>
</evidence>